<evidence type="ECO:0000313" key="7">
    <source>
        <dbReference type="EMBL" id="SMO67147.1"/>
    </source>
</evidence>
<dbReference type="OrthoDB" id="1157591at2"/>
<dbReference type="GO" id="GO:0043565">
    <property type="term" value="F:sequence-specific DNA binding"/>
    <property type="evidence" value="ECO:0007669"/>
    <property type="project" value="InterPro"/>
</dbReference>
<dbReference type="Gene3D" id="1.10.10.60">
    <property type="entry name" value="Homeodomain-like"/>
    <property type="match status" value="2"/>
</dbReference>
<dbReference type="AlphaFoldDB" id="A0A521D651"/>
<evidence type="ECO:0000256" key="5">
    <source>
        <dbReference type="SAM" id="Phobius"/>
    </source>
</evidence>
<protein>
    <submittedName>
        <fullName evidence="7">Helix-turn-helix domain-containing protein</fullName>
    </submittedName>
</protein>
<dbReference type="EMBL" id="FXTB01000004">
    <property type="protein sequence ID" value="SMO67147.1"/>
    <property type="molecule type" value="Genomic_DNA"/>
</dbReference>
<keyword evidence="3" id="KW-0804">Transcription</keyword>
<sequence length="406" mass="46986">MLNYSYIFLLFPFIVSLIWFFTFIFSKISLRNPRFIMALFMACGSITFLSGIGMYGGALHIYKIVYPFVFFTALALFPLFYIYVLQIVTPSKIRKQLFIHFVPAGILLCCSVILYALLMSPEEKLYYINQFLLNKTSVADEVYRKFSLMKFVDTTAKLSYILLSIVYYIATVRLVNKHQKTIEDYYSSLKAVSLDWVKTLGIFFVLAVISGIAVHWFHRRDILDNDMLSSIPFLFLGIFFAMIGNHSNRQSVNIFPSKNLESDESEDTSVLKSLPEENTNDGEDENSGTIPDGLKDKLEIYFSEKRPYLNPELKIWDVARHLNTNRTYISRLINQAHGVRFSVFVNRYRIQEAKEMMTHPKTGQYSLSVIAGMSGFVNYSSFVRAFRQFEGIAPNEFRQRNTAFNQ</sequence>
<feature type="region of interest" description="Disordered" evidence="4">
    <location>
        <begin position="258"/>
        <end position="292"/>
    </location>
</feature>
<keyword evidence="1" id="KW-0805">Transcription regulation</keyword>
<evidence type="ECO:0000256" key="2">
    <source>
        <dbReference type="ARBA" id="ARBA00023125"/>
    </source>
</evidence>
<evidence type="ECO:0000256" key="3">
    <source>
        <dbReference type="ARBA" id="ARBA00023163"/>
    </source>
</evidence>
<keyword evidence="8" id="KW-1185">Reference proteome</keyword>
<keyword evidence="5" id="KW-1133">Transmembrane helix</keyword>
<keyword evidence="2" id="KW-0238">DNA-binding</keyword>
<dbReference type="RefSeq" id="WP_142533425.1">
    <property type="nucleotide sequence ID" value="NZ_FXTB01000004.1"/>
</dbReference>
<dbReference type="PROSITE" id="PS01124">
    <property type="entry name" value="HTH_ARAC_FAMILY_2"/>
    <property type="match status" value="1"/>
</dbReference>
<feature type="transmembrane region" description="Helical" evidence="5">
    <location>
        <begin position="229"/>
        <end position="248"/>
    </location>
</feature>
<evidence type="ECO:0000256" key="4">
    <source>
        <dbReference type="SAM" id="MobiDB-lite"/>
    </source>
</evidence>
<feature type="transmembrane region" description="Helical" evidence="5">
    <location>
        <begin position="64"/>
        <end position="85"/>
    </location>
</feature>
<dbReference type="SUPFAM" id="SSF46689">
    <property type="entry name" value="Homeodomain-like"/>
    <property type="match status" value="1"/>
</dbReference>
<evidence type="ECO:0000256" key="1">
    <source>
        <dbReference type="ARBA" id="ARBA00023015"/>
    </source>
</evidence>
<dbReference type="PANTHER" id="PTHR43280">
    <property type="entry name" value="ARAC-FAMILY TRANSCRIPTIONAL REGULATOR"/>
    <property type="match status" value="1"/>
</dbReference>
<dbReference type="Pfam" id="PF12833">
    <property type="entry name" value="HTH_18"/>
    <property type="match status" value="1"/>
</dbReference>
<reference evidence="7 8" key="1">
    <citation type="submission" date="2017-05" db="EMBL/GenBank/DDBJ databases">
        <authorList>
            <person name="Varghese N."/>
            <person name="Submissions S."/>
        </authorList>
    </citation>
    <scope>NUCLEOTIDE SEQUENCE [LARGE SCALE GENOMIC DNA]</scope>
    <source>
        <strain evidence="7 8">DSM 27040</strain>
    </source>
</reference>
<evidence type="ECO:0000313" key="8">
    <source>
        <dbReference type="Proteomes" id="UP000319040"/>
    </source>
</evidence>
<feature type="transmembrane region" description="Helical" evidence="5">
    <location>
        <begin position="97"/>
        <end position="118"/>
    </location>
</feature>
<dbReference type="PANTHER" id="PTHR43280:SF29">
    <property type="entry name" value="ARAC-FAMILY TRANSCRIPTIONAL REGULATOR"/>
    <property type="match status" value="1"/>
</dbReference>
<name>A0A521D651_SACCC</name>
<organism evidence="7 8">
    <name type="scientific">Saccharicrinis carchari</name>
    <dbReference type="NCBI Taxonomy" id="1168039"/>
    <lineage>
        <taxon>Bacteria</taxon>
        <taxon>Pseudomonadati</taxon>
        <taxon>Bacteroidota</taxon>
        <taxon>Bacteroidia</taxon>
        <taxon>Marinilabiliales</taxon>
        <taxon>Marinilabiliaceae</taxon>
        <taxon>Saccharicrinis</taxon>
    </lineage>
</organism>
<feature type="transmembrane region" description="Helical" evidence="5">
    <location>
        <begin position="37"/>
        <end position="58"/>
    </location>
</feature>
<proteinExistence type="predicted"/>
<dbReference type="InterPro" id="IPR009057">
    <property type="entry name" value="Homeodomain-like_sf"/>
</dbReference>
<keyword evidence="5" id="KW-0472">Membrane</keyword>
<dbReference type="InterPro" id="IPR018060">
    <property type="entry name" value="HTH_AraC"/>
</dbReference>
<feature type="transmembrane region" description="Helical" evidence="5">
    <location>
        <begin position="6"/>
        <end position="25"/>
    </location>
</feature>
<evidence type="ECO:0000259" key="6">
    <source>
        <dbReference type="PROSITE" id="PS01124"/>
    </source>
</evidence>
<keyword evidence="5" id="KW-0812">Transmembrane</keyword>
<feature type="transmembrane region" description="Helical" evidence="5">
    <location>
        <begin position="158"/>
        <end position="175"/>
    </location>
</feature>
<accession>A0A521D651</accession>
<feature type="domain" description="HTH araC/xylS-type" evidence="6">
    <location>
        <begin position="292"/>
        <end position="400"/>
    </location>
</feature>
<dbReference type="Proteomes" id="UP000319040">
    <property type="component" value="Unassembled WGS sequence"/>
</dbReference>
<dbReference type="SMART" id="SM00342">
    <property type="entry name" value="HTH_ARAC"/>
    <property type="match status" value="1"/>
</dbReference>
<feature type="transmembrane region" description="Helical" evidence="5">
    <location>
        <begin position="196"/>
        <end position="217"/>
    </location>
</feature>
<gene>
    <name evidence="7" type="ORF">SAMN06265379_104291</name>
</gene>
<dbReference type="GO" id="GO:0003700">
    <property type="term" value="F:DNA-binding transcription factor activity"/>
    <property type="evidence" value="ECO:0007669"/>
    <property type="project" value="InterPro"/>
</dbReference>